<proteinExistence type="predicted"/>
<keyword evidence="2" id="KW-1185">Reference proteome</keyword>
<evidence type="ECO:0000313" key="2">
    <source>
        <dbReference type="Proteomes" id="UP000255036"/>
    </source>
</evidence>
<gene>
    <name evidence="1" type="ORF">DWV06_09840</name>
</gene>
<organism evidence="1 2">
    <name type="scientific">Anaerosacchariphilus polymeriproducens</name>
    <dbReference type="NCBI Taxonomy" id="1812858"/>
    <lineage>
        <taxon>Bacteria</taxon>
        <taxon>Bacillati</taxon>
        <taxon>Bacillota</taxon>
        <taxon>Clostridia</taxon>
        <taxon>Lachnospirales</taxon>
        <taxon>Lachnospiraceae</taxon>
        <taxon>Anaerosacchariphilus</taxon>
    </lineage>
</organism>
<name>A0A371AUV2_9FIRM</name>
<dbReference type="Pfam" id="PF14277">
    <property type="entry name" value="DUF4364"/>
    <property type="match status" value="1"/>
</dbReference>
<reference evidence="1 2" key="1">
    <citation type="submission" date="2018-07" db="EMBL/GenBank/DDBJ databases">
        <title>Anaerosacharophilus polymeroproducens gen. nov. sp. nov., an anaerobic bacterium isolated from salt field.</title>
        <authorList>
            <person name="Kim W."/>
            <person name="Yang S.-H."/>
            <person name="Oh J."/>
            <person name="Lee J.-H."/>
            <person name="Kwon K.K."/>
        </authorList>
    </citation>
    <scope>NUCLEOTIDE SEQUENCE [LARGE SCALE GENOMIC DNA]</scope>
    <source>
        <strain evidence="1 2">MCWD5</strain>
    </source>
</reference>
<dbReference type="Proteomes" id="UP000255036">
    <property type="component" value="Unassembled WGS sequence"/>
</dbReference>
<accession>A0A371AUV2</accession>
<protein>
    <submittedName>
        <fullName evidence="1">DUF4364 family protein</fullName>
    </submittedName>
</protein>
<comment type="caution">
    <text evidence="1">The sequence shown here is derived from an EMBL/GenBank/DDBJ whole genome shotgun (WGS) entry which is preliminary data.</text>
</comment>
<dbReference type="RefSeq" id="WP_115482016.1">
    <property type="nucleotide sequence ID" value="NZ_QRCT01000028.1"/>
</dbReference>
<dbReference type="InterPro" id="IPR036388">
    <property type="entry name" value="WH-like_DNA-bd_sf"/>
</dbReference>
<dbReference type="AlphaFoldDB" id="A0A371AUV2"/>
<dbReference type="EMBL" id="QRCT01000028">
    <property type="protein sequence ID" value="RDU23347.1"/>
    <property type="molecule type" value="Genomic_DNA"/>
</dbReference>
<dbReference type="Gene3D" id="1.10.10.10">
    <property type="entry name" value="Winged helix-like DNA-binding domain superfamily/Winged helix DNA-binding domain"/>
    <property type="match status" value="1"/>
</dbReference>
<dbReference type="InterPro" id="IPR025374">
    <property type="entry name" value="DUF4364"/>
</dbReference>
<evidence type="ECO:0000313" key="1">
    <source>
        <dbReference type="EMBL" id="RDU23347.1"/>
    </source>
</evidence>
<sequence>MMSESIILYKLIILYMLNKVDFPLNNAQISDFILEKEYTTYFTIQQAISEMIDSDLIRAETIRNSSYYHLTQEGENTLNFFGNKISDAIIEDIHEYFKNNKFQLRNEGSILADYYKTTNQDFAVRCQVKEKDSNLIDLTLTVPTKEQAEAICNNWNEESQNIYAYIMKQLMHN</sequence>
<dbReference type="InterPro" id="IPR036390">
    <property type="entry name" value="WH_DNA-bd_sf"/>
</dbReference>
<dbReference type="SUPFAM" id="SSF46785">
    <property type="entry name" value="Winged helix' DNA-binding domain"/>
    <property type="match status" value="1"/>
</dbReference>
<dbReference type="OrthoDB" id="9783597at2"/>